<evidence type="ECO:0000256" key="2">
    <source>
        <dbReference type="ARBA" id="ARBA00006751"/>
    </source>
</evidence>
<name>A0A381UYV6_9ZZZZ</name>
<dbReference type="PANTHER" id="PTHR11904:SF9">
    <property type="entry name" value="PURINE NUCLEOSIDE PHOSPHORYLASE-RELATED"/>
    <property type="match status" value="1"/>
</dbReference>
<organism evidence="9">
    <name type="scientific">marine metagenome</name>
    <dbReference type="NCBI Taxonomy" id="408172"/>
    <lineage>
        <taxon>unclassified sequences</taxon>
        <taxon>metagenomes</taxon>
        <taxon>ecological metagenomes</taxon>
    </lineage>
</organism>
<dbReference type="EMBL" id="UINC01007433">
    <property type="protein sequence ID" value="SVA33290.1"/>
    <property type="molecule type" value="Genomic_DNA"/>
</dbReference>
<sequence length="284" mass="30217">MLQIPPAGYRKSLDVAVDAIAKKIDVAPRVGLILGSGLGGFAETLVDSIAIRYEEIPGWPSSTVEGHAGQLFVGMHGETPVATMQGRVHLYEGYEAWETVFPVRALSLLGCSALVVTNAAGAINRDFAAGELMLITDHINLQGTNACLGANIDDFGNRFFDMTYSYDPEYLDLARNVARGQGVNLREGVYAGVLGPSYETPAEIRMLETIGADAVGMSTVQEVIAANQAGLRVVGISCLSNMAAGVADKPLDHKEVMETGERVQETFIALVDDLVSRIALLGAF</sequence>
<keyword evidence="5" id="KW-0808">Transferase</keyword>
<dbReference type="NCBIfam" id="NF006054">
    <property type="entry name" value="PRK08202.1"/>
    <property type="match status" value="1"/>
</dbReference>
<evidence type="ECO:0000256" key="7">
    <source>
        <dbReference type="ARBA" id="ARBA00033072"/>
    </source>
</evidence>
<protein>
    <recommendedName>
        <fullName evidence="3">purine-nucleoside phosphorylase</fullName>
        <ecNumber evidence="3">2.4.2.1</ecNumber>
    </recommendedName>
    <alternativeName>
        <fullName evidence="7">Inosine phosphorylase</fullName>
    </alternativeName>
    <alternativeName>
        <fullName evidence="6">Inosine-guanosine phosphorylase</fullName>
    </alternativeName>
</protein>
<gene>
    <name evidence="9" type="ORF">METZ01_LOCUS86144</name>
</gene>
<dbReference type="InterPro" id="IPR035994">
    <property type="entry name" value="Nucleoside_phosphorylase_sf"/>
</dbReference>
<evidence type="ECO:0000313" key="9">
    <source>
        <dbReference type="EMBL" id="SVA33290.1"/>
    </source>
</evidence>
<dbReference type="GO" id="GO:0005737">
    <property type="term" value="C:cytoplasm"/>
    <property type="evidence" value="ECO:0007669"/>
    <property type="project" value="TreeGrafter"/>
</dbReference>
<accession>A0A381UYV6</accession>
<dbReference type="CDD" id="cd09009">
    <property type="entry name" value="PNP-EcPNPII_like"/>
    <property type="match status" value="1"/>
</dbReference>
<dbReference type="PANTHER" id="PTHR11904">
    <property type="entry name" value="METHYLTHIOADENOSINE/PURINE NUCLEOSIDE PHOSPHORYLASE"/>
    <property type="match status" value="1"/>
</dbReference>
<dbReference type="InterPro" id="IPR000845">
    <property type="entry name" value="Nucleoside_phosphorylase_d"/>
</dbReference>
<proteinExistence type="inferred from homology"/>
<dbReference type="UniPathway" id="UPA00606"/>
<dbReference type="GO" id="GO:0004731">
    <property type="term" value="F:purine-nucleoside phosphorylase activity"/>
    <property type="evidence" value="ECO:0007669"/>
    <property type="project" value="UniProtKB-EC"/>
</dbReference>
<comment type="similarity">
    <text evidence="2">Belongs to the PNP/MTAP phosphorylase family.</text>
</comment>
<dbReference type="NCBIfam" id="TIGR01700">
    <property type="entry name" value="PNPH"/>
    <property type="match status" value="1"/>
</dbReference>
<evidence type="ECO:0000256" key="5">
    <source>
        <dbReference type="ARBA" id="ARBA00022679"/>
    </source>
</evidence>
<evidence type="ECO:0000256" key="3">
    <source>
        <dbReference type="ARBA" id="ARBA00011886"/>
    </source>
</evidence>
<dbReference type="InterPro" id="IPR011268">
    <property type="entry name" value="Purine_phosphorylase"/>
</dbReference>
<evidence type="ECO:0000256" key="4">
    <source>
        <dbReference type="ARBA" id="ARBA00022676"/>
    </source>
</evidence>
<comment type="pathway">
    <text evidence="1">Purine metabolism; purine nucleoside salvage.</text>
</comment>
<dbReference type="GO" id="GO:0009116">
    <property type="term" value="P:nucleoside metabolic process"/>
    <property type="evidence" value="ECO:0007669"/>
    <property type="project" value="InterPro"/>
</dbReference>
<dbReference type="SUPFAM" id="SSF53167">
    <property type="entry name" value="Purine and uridine phosphorylases"/>
    <property type="match status" value="1"/>
</dbReference>
<feature type="domain" description="Nucleoside phosphorylase" evidence="8">
    <location>
        <begin position="29"/>
        <end position="275"/>
    </location>
</feature>
<evidence type="ECO:0000259" key="8">
    <source>
        <dbReference type="Pfam" id="PF01048"/>
    </source>
</evidence>
<evidence type="ECO:0000256" key="1">
    <source>
        <dbReference type="ARBA" id="ARBA00005058"/>
    </source>
</evidence>
<dbReference type="Gene3D" id="3.40.50.1580">
    <property type="entry name" value="Nucleoside phosphorylase domain"/>
    <property type="match status" value="1"/>
</dbReference>
<dbReference type="Pfam" id="PF01048">
    <property type="entry name" value="PNP_UDP_1"/>
    <property type="match status" value="1"/>
</dbReference>
<dbReference type="InterPro" id="IPR011270">
    <property type="entry name" value="Pur_Nuc_Pase_Ino/Guo-sp"/>
</dbReference>
<dbReference type="EC" id="2.4.2.1" evidence="3"/>
<keyword evidence="4" id="KW-0328">Glycosyltransferase</keyword>
<evidence type="ECO:0000256" key="6">
    <source>
        <dbReference type="ARBA" id="ARBA00031036"/>
    </source>
</evidence>
<dbReference type="PIRSF" id="PIRSF000477">
    <property type="entry name" value="PurNPase"/>
    <property type="match status" value="1"/>
</dbReference>
<reference evidence="9" key="1">
    <citation type="submission" date="2018-05" db="EMBL/GenBank/DDBJ databases">
        <authorList>
            <person name="Lanie J.A."/>
            <person name="Ng W.-L."/>
            <person name="Kazmierczak K.M."/>
            <person name="Andrzejewski T.M."/>
            <person name="Davidsen T.M."/>
            <person name="Wayne K.J."/>
            <person name="Tettelin H."/>
            <person name="Glass J.I."/>
            <person name="Rusch D."/>
            <person name="Podicherti R."/>
            <person name="Tsui H.-C.T."/>
            <person name="Winkler M.E."/>
        </authorList>
    </citation>
    <scope>NUCLEOTIDE SEQUENCE</scope>
</reference>
<dbReference type="AlphaFoldDB" id="A0A381UYV6"/>
<dbReference type="NCBIfam" id="TIGR01697">
    <property type="entry name" value="PNPH-PUNA-XAPA"/>
    <property type="match status" value="1"/>
</dbReference>